<dbReference type="Gene3D" id="2.180.10.10">
    <property type="entry name" value="RHS repeat-associated core"/>
    <property type="match status" value="2"/>
</dbReference>
<dbReference type="InterPro" id="IPR031325">
    <property type="entry name" value="RHS_repeat"/>
</dbReference>
<dbReference type="InterPro" id="IPR022385">
    <property type="entry name" value="Rhs_assc_core"/>
</dbReference>
<name>A0A4V2XS14_9ACTN</name>
<evidence type="ECO:0000256" key="2">
    <source>
        <dbReference type="SAM" id="MobiDB-lite"/>
    </source>
</evidence>
<organism evidence="5 6">
    <name type="scientific">Kribbella albertanoniae</name>
    <dbReference type="NCBI Taxonomy" id="1266829"/>
    <lineage>
        <taxon>Bacteria</taxon>
        <taxon>Bacillati</taxon>
        <taxon>Actinomycetota</taxon>
        <taxon>Actinomycetes</taxon>
        <taxon>Propionibacteriales</taxon>
        <taxon>Kribbellaceae</taxon>
        <taxon>Kribbella</taxon>
    </lineage>
</organism>
<feature type="region of interest" description="Disordered" evidence="2">
    <location>
        <begin position="52"/>
        <end position="76"/>
    </location>
</feature>
<comment type="caution">
    <text evidence="5">The sequence shown here is derived from an EMBL/GenBank/DDBJ whole genome shotgun (WGS) entry which is preliminary data.</text>
</comment>
<dbReference type="PANTHER" id="PTHR32305">
    <property type="match status" value="1"/>
</dbReference>
<accession>A0A4V2XS14</accession>
<evidence type="ECO:0000259" key="4">
    <source>
        <dbReference type="Pfam" id="PF25023"/>
    </source>
</evidence>
<keyword evidence="3" id="KW-0732">Signal</keyword>
<protein>
    <recommendedName>
        <fullName evidence="4">Teneurin-like YD-shell domain-containing protein</fullName>
    </recommendedName>
</protein>
<evidence type="ECO:0000256" key="1">
    <source>
        <dbReference type="ARBA" id="ARBA00022737"/>
    </source>
</evidence>
<dbReference type="NCBIfam" id="TIGR03696">
    <property type="entry name" value="Rhs_assc_core"/>
    <property type="match status" value="1"/>
</dbReference>
<dbReference type="Pfam" id="PF05593">
    <property type="entry name" value="RHS_repeat"/>
    <property type="match status" value="2"/>
</dbReference>
<gene>
    <name evidence="5" type="ORF">E1261_09320</name>
</gene>
<feature type="region of interest" description="Disordered" evidence="2">
    <location>
        <begin position="1920"/>
        <end position="1948"/>
    </location>
</feature>
<evidence type="ECO:0000313" key="5">
    <source>
        <dbReference type="EMBL" id="TDC32095.1"/>
    </source>
</evidence>
<dbReference type="EMBL" id="SMKA01000026">
    <property type="protein sequence ID" value="TDC32095.1"/>
    <property type="molecule type" value="Genomic_DNA"/>
</dbReference>
<feature type="chain" id="PRO_5039091517" description="Teneurin-like YD-shell domain-containing protein" evidence="3">
    <location>
        <begin position="37"/>
        <end position="2053"/>
    </location>
</feature>
<reference evidence="5 6" key="1">
    <citation type="submission" date="2019-03" db="EMBL/GenBank/DDBJ databases">
        <title>Draft genome sequences of novel Actinobacteria.</title>
        <authorList>
            <person name="Sahin N."/>
            <person name="Ay H."/>
            <person name="Saygin H."/>
        </authorList>
    </citation>
    <scope>NUCLEOTIDE SEQUENCE [LARGE SCALE GENOMIC DNA]</scope>
    <source>
        <strain evidence="5 6">JCM 30547</strain>
    </source>
</reference>
<dbReference type="InterPro" id="IPR006530">
    <property type="entry name" value="YD"/>
</dbReference>
<dbReference type="RefSeq" id="WP_132404834.1">
    <property type="nucleotide sequence ID" value="NZ_SMKA01000026.1"/>
</dbReference>
<feature type="region of interest" description="Disordered" evidence="2">
    <location>
        <begin position="283"/>
        <end position="302"/>
    </location>
</feature>
<dbReference type="InterPro" id="IPR050708">
    <property type="entry name" value="T6SS_VgrG/RHS"/>
</dbReference>
<dbReference type="Proteomes" id="UP000295075">
    <property type="component" value="Unassembled WGS sequence"/>
</dbReference>
<dbReference type="OrthoDB" id="5150353at2"/>
<feature type="signal peptide" evidence="3">
    <location>
        <begin position="1"/>
        <end position="36"/>
    </location>
</feature>
<feature type="region of interest" description="Disordered" evidence="2">
    <location>
        <begin position="1556"/>
        <end position="1576"/>
    </location>
</feature>
<sequence>MSPLPVRRLRRSRRTARIGIAIVTAATLIATVTGQATEAATLRISQANADGDWTPAKEKSVNGSNAQVVPRKADPAQARAITKAPEVRWPSAGKAAVTLPAPATDWQRMVTGQPAKPTLAKAGTLPIEVGPATAASRAPETVEVELLGRQSNSVQFSLRRTDGVRAAGPVSVRVDYSAFKSAFGSDWNSRLRVVDVASGQSVATRNDGTGTLTAEVAPGSERTVYAVQAAADGPAGDHKASALAPSATWQVGGSSGDFGWSYPMEVPPGVGGPEIEMSLDYSSGSVDGRTSATNNQPSWAGEGFEFAPGGSIERRYAGCSSKSEQNGNNGTRTVGDLCWATDNATFSLSGKGGELIRDDATGKWRPAADDGSTVERFTGASNGDNDGEYWVITSEDGTKYYFGLNRLTGWTTGQPETQSTWTVPVFGNNSGEPCNKSSFGDSHCQQAYKWNLDYVVDRHGNAMSFFYDVETNYYARNFSASSVSKYVRAGNLKRIEYGQRDGSVFTKPANARVVMTTADRCLPGTACTTNFPHIYPDTPLDQQCTSSSNCDNKFSPTFWTQKRLAKISTEIRRGEEFTPVDSWTLRHSFPDPGDGTRAGMWLEGLTNAGHVNGTVTAPELNFDGVQLPNRVKNNDTLPVMNWWRISAIHYGTGGELAVAYSAQDCGPGNFPAPDTNGKRCHPAKWTPDKQEERQDWFNKFVVTEVSEADRVSGLEPVVTKVEYLTPPAWRHDDEDGLVEIGKKTWSQWRGYERVRVTKGHPTGVQSITENRFHRGMDGDKLANGTKKDVHLTDSTGGRVEDVNPLAGQLREQLKYDGTTLVDRNINDQWISAARATRVKPWGTSQSFQVEDAGIKQEEIAGTQTRRRTQLNTYNAAGVVTQKSDLNDVAVASDDTCTRYTYTENAPAGMRELPVREHTVAKACDQPWTNADVISDNKTEYDGGGTPTKGDVTKVEELSAFDSTGAPIYKVAQTATYDVLGRQVELTDADGKSTTREFTPATDGAVTKTVVTAANGHTATTEWEPAWGEELTVTGPDGRKTETAYDPMGRTEKVWLPGRSRSDAANFSYEYLMRADGANAVKTVSLQANGTNETTIELTDGLLRPRQKQEAAPGGGRTITDYVYDSRGELVKENGPYFNNAPPGDQVLIPVESELPLQKVTVFDGAERPTAEIVKSRNTEKWRTTHTHGLGTHVVQPPTGEQPVMRITDIEGRLTELRQYTGGAPTGDYDSTTYTYHQDGQLASVKDPAGNRWTFDYDLRGRKIRETDPDKGTSTYTYDDLDRLLTSTDASGRTLAHGYDVVGRRTSLHEGSLQGPKRAEWTFDTLAKGSPSSASRFVDGQAYTSKVKEYDAGGRPLGIEVVLPQREGALAGTYSVASTYNADGELATSQLPGVGGLPAETLSYGYNDQDLPTTLTGATSYVTGTGYTPYGEVETLTLAQDNGKWVQQLYEYESGTRRLSRVVTERETLPRRISSLAYSYDQAGNVKQISNTPSASSGEATDTQCFAYDHLRRLTDAWTPSSNNCAAAPVETALGGPAPYWQSWTFDKVGNRLSETKHAAGGSTTSNYEYPAAGQPRPHAVQKVTTTGPGGTKVNTYGYDETGNLTERNLAGTGETFRWDVEGELESVTKAGKTTSFVYDADGNRLLRRDGTGTTFYFGQTELLLKPTGEISGTRYYEHAKKTVAVRVGNDVTWLGNDHHGTPELAINAADQSFERRRTTPFGELRGPAPANWPGQKGFVGGVNDPSTGLVHLQAREYDPTIGKFISVDPVADYEDAQQLNGYAYANNSPITYSDPDGKLFFIPLIMLAIRLIPLVIRVVQAIPHIVRVVTPIVRTVVNAVKIGNKLVQQVKRITSYVNKAKTVIKKVTKITKSVKRVVTKTVKRVQSGAKNAAKNAAAAVKKAASAAKDKVKDLARNAQSVFKRRGGDPPPASGTGGAGGRSVGPRALPIGQWGQKVVDARAKLPNSWGPGNPNKKGVGTRWFDPNNKGNGVRIDQGNPANTLPSQQVDHVVVRSGGRILGPEGKPIVGNLQQNPQAHIPLSDWLKWSLWSAP</sequence>
<proteinExistence type="predicted"/>
<evidence type="ECO:0000256" key="3">
    <source>
        <dbReference type="SAM" id="SignalP"/>
    </source>
</evidence>
<keyword evidence="1" id="KW-0677">Repeat</keyword>
<feature type="domain" description="Teneurin-like YD-shell" evidence="4">
    <location>
        <begin position="1593"/>
        <end position="1790"/>
    </location>
</feature>
<evidence type="ECO:0000313" key="6">
    <source>
        <dbReference type="Proteomes" id="UP000295075"/>
    </source>
</evidence>
<keyword evidence="6" id="KW-1185">Reference proteome</keyword>
<feature type="compositionally biased region" description="Polar residues" evidence="2">
    <location>
        <begin position="283"/>
        <end position="298"/>
    </location>
</feature>
<dbReference type="Pfam" id="PF25023">
    <property type="entry name" value="TEN_YD-shell"/>
    <property type="match status" value="1"/>
</dbReference>
<dbReference type="PANTHER" id="PTHR32305:SF17">
    <property type="entry name" value="TRNA NUCLEASE WAPA"/>
    <property type="match status" value="1"/>
</dbReference>
<dbReference type="NCBIfam" id="TIGR01643">
    <property type="entry name" value="YD_repeat_2x"/>
    <property type="match status" value="1"/>
</dbReference>
<dbReference type="InterPro" id="IPR056823">
    <property type="entry name" value="TEN-like_YD-shell"/>
</dbReference>